<accession>A0A392P179</accession>
<dbReference type="Pfam" id="PF00931">
    <property type="entry name" value="NB-ARC"/>
    <property type="match status" value="1"/>
</dbReference>
<dbReference type="InterPro" id="IPR027417">
    <property type="entry name" value="P-loop_NTPase"/>
</dbReference>
<dbReference type="SUPFAM" id="SSF52540">
    <property type="entry name" value="P-loop containing nucleoside triphosphate hydrolases"/>
    <property type="match status" value="1"/>
</dbReference>
<dbReference type="InterPro" id="IPR042197">
    <property type="entry name" value="Apaf_helical"/>
</dbReference>
<comment type="caution">
    <text evidence="2">The sequence shown here is derived from an EMBL/GenBank/DDBJ whole genome shotgun (WGS) entry which is preliminary data.</text>
</comment>
<dbReference type="GO" id="GO:0098542">
    <property type="term" value="P:defense response to other organism"/>
    <property type="evidence" value="ECO:0007669"/>
    <property type="project" value="TreeGrafter"/>
</dbReference>
<dbReference type="AlphaFoldDB" id="A0A392P179"/>
<dbReference type="Proteomes" id="UP000265520">
    <property type="component" value="Unassembled WGS sequence"/>
</dbReference>
<reference evidence="2 3" key="1">
    <citation type="journal article" date="2018" name="Front. Plant Sci.">
        <title>Red Clover (Trifolium pratense) and Zigzag Clover (T. medium) - A Picture of Genomic Similarities and Differences.</title>
        <authorList>
            <person name="Dluhosova J."/>
            <person name="Istvanek J."/>
            <person name="Nedelnik J."/>
            <person name="Repkova J."/>
        </authorList>
    </citation>
    <scope>NUCLEOTIDE SEQUENCE [LARGE SCALE GENOMIC DNA]</scope>
    <source>
        <strain evidence="3">cv. 10/8</strain>
        <tissue evidence="2">Leaf</tissue>
    </source>
</reference>
<protein>
    <submittedName>
        <fullName evidence="2">CC-NBS-LRR resistance protein</fullName>
    </submittedName>
</protein>
<proteinExistence type="predicted"/>
<evidence type="ECO:0000313" key="3">
    <source>
        <dbReference type="Proteomes" id="UP000265520"/>
    </source>
</evidence>
<dbReference type="PANTHER" id="PTHR23155:SF1134">
    <property type="entry name" value="AAA+ ATPASE DOMAIN-CONTAINING PROTEIN"/>
    <property type="match status" value="1"/>
</dbReference>
<keyword evidence="3" id="KW-1185">Reference proteome</keyword>
<name>A0A392P179_9FABA</name>
<dbReference type="Gene3D" id="1.10.8.430">
    <property type="entry name" value="Helical domain of apoptotic protease-activating factors"/>
    <property type="match status" value="1"/>
</dbReference>
<dbReference type="InterPro" id="IPR044974">
    <property type="entry name" value="Disease_R_plants"/>
</dbReference>
<sequence length="204" mass="23561">MDDVWEQDPPFDFDLIGIPRQGNQHSCRVLVTSRSKQVCNKMDCDKIIELDLLSEDDAWIMFERIAGISNSSPNDLIGYGRLIVKECKQWPIAIAITASNLKGQHQVNEWMVTLQSLRNIGAMHDVDDDLFEIYKCLKVSYDYMKDEKAKGLFLICSLFREDEHIYMEDLTRICIGAGVFEVDKSYDDARNQDSKQRDSMCKFV</sequence>
<dbReference type="PANTHER" id="PTHR23155">
    <property type="entry name" value="DISEASE RESISTANCE PROTEIN RP"/>
    <property type="match status" value="1"/>
</dbReference>
<evidence type="ECO:0000313" key="2">
    <source>
        <dbReference type="EMBL" id="MCI05106.1"/>
    </source>
</evidence>
<dbReference type="EMBL" id="LXQA010057542">
    <property type="protein sequence ID" value="MCI05106.1"/>
    <property type="molecule type" value="Genomic_DNA"/>
</dbReference>
<dbReference type="InterPro" id="IPR002182">
    <property type="entry name" value="NB-ARC"/>
</dbReference>
<feature type="domain" description="NB-ARC" evidence="1">
    <location>
        <begin position="1"/>
        <end position="67"/>
    </location>
</feature>
<dbReference type="GO" id="GO:0043531">
    <property type="term" value="F:ADP binding"/>
    <property type="evidence" value="ECO:0007669"/>
    <property type="project" value="InterPro"/>
</dbReference>
<organism evidence="2 3">
    <name type="scientific">Trifolium medium</name>
    <dbReference type="NCBI Taxonomy" id="97028"/>
    <lineage>
        <taxon>Eukaryota</taxon>
        <taxon>Viridiplantae</taxon>
        <taxon>Streptophyta</taxon>
        <taxon>Embryophyta</taxon>
        <taxon>Tracheophyta</taxon>
        <taxon>Spermatophyta</taxon>
        <taxon>Magnoliopsida</taxon>
        <taxon>eudicotyledons</taxon>
        <taxon>Gunneridae</taxon>
        <taxon>Pentapetalae</taxon>
        <taxon>rosids</taxon>
        <taxon>fabids</taxon>
        <taxon>Fabales</taxon>
        <taxon>Fabaceae</taxon>
        <taxon>Papilionoideae</taxon>
        <taxon>50 kb inversion clade</taxon>
        <taxon>NPAAA clade</taxon>
        <taxon>Hologalegina</taxon>
        <taxon>IRL clade</taxon>
        <taxon>Trifolieae</taxon>
        <taxon>Trifolium</taxon>
    </lineage>
</organism>
<evidence type="ECO:0000259" key="1">
    <source>
        <dbReference type="Pfam" id="PF00931"/>
    </source>
</evidence>